<name>A0ABT0LZS6_9RHOB</name>
<protein>
    <recommendedName>
        <fullName evidence="4">Transposase</fullName>
    </recommendedName>
</protein>
<feature type="compositionally biased region" description="Basic and acidic residues" evidence="1">
    <location>
        <begin position="65"/>
        <end position="77"/>
    </location>
</feature>
<dbReference type="EMBL" id="JALZWP010000003">
    <property type="protein sequence ID" value="MCL1628126.1"/>
    <property type="molecule type" value="Genomic_DNA"/>
</dbReference>
<dbReference type="RefSeq" id="WP_249057077.1">
    <property type="nucleotide sequence ID" value="NZ_JALZWP010000003.1"/>
</dbReference>
<evidence type="ECO:0000313" key="2">
    <source>
        <dbReference type="EMBL" id="MCL1628126.1"/>
    </source>
</evidence>
<comment type="caution">
    <text evidence="2">The sequence shown here is derived from an EMBL/GenBank/DDBJ whole genome shotgun (WGS) entry which is preliminary data.</text>
</comment>
<evidence type="ECO:0008006" key="4">
    <source>
        <dbReference type="Google" id="ProtNLM"/>
    </source>
</evidence>
<organism evidence="2 3">
    <name type="scientific">Roseinatronobacter domitianus</name>
    <dbReference type="NCBI Taxonomy" id="2940293"/>
    <lineage>
        <taxon>Bacteria</taxon>
        <taxon>Pseudomonadati</taxon>
        <taxon>Pseudomonadota</taxon>
        <taxon>Alphaproteobacteria</taxon>
        <taxon>Rhodobacterales</taxon>
        <taxon>Paracoccaceae</taxon>
        <taxon>Roseinatronobacter</taxon>
    </lineage>
</organism>
<sequence>MAEQDIPSNADRRATAQGILAMCRDVRADVARIEREAEALLASLENGHEDAVKVPVQRPAQPSQHLREHRPGRPKKLAADPDLRAFVDARFNRMTFDQIADDVAQNFPPERQVKRSAIHDWYRRVYKRKYQSDPG</sequence>
<dbReference type="Proteomes" id="UP001202550">
    <property type="component" value="Unassembled WGS sequence"/>
</dbReference>
<evidence type="ECO:0000256" key="1">
    <source>
        <dbReference type="SAM" id="MobiDB-lite"/>
    </source>
</evidence>
<keyword evidence="3" id="KW-1185">Reference proteome</keyword>
<accession>A0ABT0LZS6</accession>
<feature type="region of interest" description="Disordered" evidence="1">
    <location>
        <begin position="46"/>
        <end position="77"/>
    </location>
</feature>
<evidence type="ECO:0000313" key="3">
    <source>
        <dbReference type="Proteomes" id="UP001202550"/>
    </source>
</evidence>
<proteinExistence type="predicted"/>
<reference evidence="2 3" key="1">
    <citation type="submission" date="2022-05" db="EMBL/GenBank/DDBJ databases">
        <title>Seasonal and diel survey of microbial diversity of the Tyrrhenian coast.</title>
        <authorList>
            <person name="Gattoni G."/>
            <person name="Corral P."/>
        </authorList>
    </citation>
    <scope>NUCLEOTIDE SEQUENCE [LARGE SCALE GENOMIC DNA]</scope>
    <source>
        <strain evidence="2 3">V10</strain>
    </source>
</reference>
<gene>
    <name evidence="2" type="ORF">M3N55_05225</name>
</gene>